<dbReference type="Gene3D" id="2.115.10.20">
    <property type="entry name" value="Glycosyl hydrolase domain, family 43"/>
    <property type="match status" value="3"/>
</dbReference>
<reference evidence="7 8" key="1">
    <citation type="submission" date="2018-02" db="EMBL/GenBank/DDBJ databases">
        <title>Genomic Encyclopedia of Archaeal and Bacterial Type Strains, Phase II (KMG-II): from individual species to whole genera.</title>
        <authorList>
            <person name="Goeker M."/>
        </authorList>
    </citation>
    <scope>NUCLEOTIDE SEQUENCE [LARGE SCALE GENOMIC DNA]</scope>
    <source>
        <strain evidence="7 8">YU 961-1</strain>
    </source>
</reference>
<sequence length="1541" mass="169782">MSFPHIFRRARARRRRAARWRAREPVAVGLALVLALTGVAVPSVARARANDDSPLDRTTLITNNMQGRTSGGDAAGKWSLDVHAYARNARVVLLQEVGSGGPPGAGDGVDWWTPAPERRRYTHYEWRPGGDRDTTTYNVYYAQTQGGTNAPETDNQGRVNIAIVTRDQPNEARIVENPVAAGRNALGIRFGNHWYFTMHALSGTGNDVVPMLNRIEDRVRAWAAEAGLNPRDAQWTVGGDFNLDPDELRARGGYPSNAVIRNSGRATHLRGGELDYFVTTEINYTRVPDREDMRSSDHLAVRLGPLQAAAGSPPTATMRVNTTANLVHADKPPGAWIGTTLAGMLGALAILVSRKRDGQVELVGSQSAGNGLNYTGKPGDDTTRLVKRGEGDIPEYQPNVALVQAGLNDVLAGRQDGLAGRLGSLVAEARAVNPEIVVGLAELTPAADPQTQRRITEVNTAIRALVADEQRAGHKVLLVAMWEVTTGDLDSDGLSPNDAGARKIAAAFAGTVTDAQMRGWVVEPNNNRLDRLPEPTVGRTSIRNADPSVIRVGSTYYSVESSYGRIMVRSASSPEGLGDSLRSLVWADNGLGEIWAPELTRIGDRYYIYFSAGRGAAHRMYVIGSDAPDRDYGRERKLGLPDDKWAIDGAAFTFDNQLWFVWSGWEGDTNVEQNLYLARMNDPTTPTGARFRISQPREPWERVTGDPYINEAPEPIKDPNGRLHIVYSANGSWTDKYCLGDLRLKAGGNPEYVWDWYKSNGCVMGSDGASMMSGWTATANVNGPGHHSFVLENGDIGTSPPAGRKFPLVYHGVPKGMTYKWDNRVWYSGGFTWWNNIPYGRRNVPGDNVDTGYSLGFFEDANAPLPPPPVVRPPTTPGPPGQSIRNADPSVIRVGATYYSVESDGGNIYSRSAPDIHGLADAERRLIWSAPRNLPNLWAPKITRLNAALGTQVYAVYFASGDGQGGQRMYYTWSNVPDRAFSEPMKLALPDDKWSVDGSAFYFGDKMWFVWSGWEGDTNVEQNLYLAEMTSPSNVTGRRYRISQPREPWERITGNPYINEAPAPIRDPNGQLHIVYSANGSWTDHYCVADLRLRRGGDPTYVWDWYKSNGCEFGSYRATIAKGWDPTLYVDGPGSHSFVLEYGDISTSPPAGPRFPLVYHAVPKGTPYNWANRHWFTGTFSWWGNSTYSRQNVPGDNSDTGYGLKFFEDEPTTGAPGQTAIRNADPSAIRVGGTYYSVESEGGGLYVRQSSSPTGLGGAARSRIWTDPGLGEVWAPELVVIGGRYYVYFSAGSGNAHRMYVISSDRPTTGYGDHRKLALPDDKWAVDGTAFTFDNQLWFVWSGWEGDTNVEQNLYLVRMSDPTTPTGPRARISQPREPWERVVGNPYINEAPAPIRDPDGQLHVVYSANGSWSDQYCLADLRLRKGGDPTYVWDWYKSNGCQFGSNRDSIMDGWDPTLWVNGPGSNSFVLENGDIGTSPPAGQPFPMMYHAVPKGTPYSWDNRLWHTGTFMWWGNSTYRRQNVPGDNSNTGYGVKFFETPP</sequence>
<evidence type="ECO:0000256" key="3">
    <source>
        <dbReference type="ARBA" id="ARBA00022801"/>
    </source>
</evidence>
<gene>
    <name evidence="7" type="ORF">CLV40_115121</name>
</gene>
<dbReference type="InterPro" id="IPR036514">
    <property type="entry name" value="SGNH_hydro_sf"/>
</dbReference>
<comment type="caution">
    <text evidence="7">The sequence shown here is derived from an EMBL/GenBank/DDBJ whole genome shotgun (WGS) entry which is preliminary data.</text>
</comment>
<feature type="site" description="Important for catalytic activity, responsible for pKa modulation of the active site Glu and correct orientation of both the proton donor and substrate" evidence="5">
    <location>
        <position position="1327"/>
    </location>
</feature>
<dbReference type="SUPFAM" id="SSF52266">
    <property type="entry name" value="SGNH hydrolase"/>
    <property type="match status" value="1"/>
</dbReference>
<dbReference type="CDD" id="cd18820">
    <property type="entry name" value="GH43_LbAraf43-like"/>
    <property type="match status" value="3"/>
</dbReference>
<dbReference type="InterPro" id="IPR003539">
    <property type="entry name" value="CD_toxinB"/>
</dbReference>
<dbReference type="InterPro" id="IPR036691">
    <property type="entry name" value="Endo/exonu/phosph_ase_sf"/>
</dbReference>
<dbReference type="SUPFAM" id="SSF56219">
    <property type="entry name" value="DNase I-like"/>
    <property type="match status" value="1"/>
</dbReference>
<dbReference type="Pfam" id="PF04616">
    <property type="entry name" value="Glyco_hydro_43"/>
    <property type="match status" value="3"/>
</dbReference>
<keyword evidence="4" id="KW-0326">Glycosidase</keyword>
<dbReference type="PANTHER" id="PTHR43817">
    <property type="entry name" value="GLYCOSYL HYDROLASE"/>
    <property type="match status" value="1"/>
</dbReference>
<dbReference type="Gene3D" id="3.60.10.10">
    <property type="entry name" value="Endonuclease/exonuclease/phosphatase"/>
    <property type="match status" value="1"/>
</dbReference>
<evidence type="ECO:0000313" key="7">
    <source>
        <dbReference type="EMBL" id="PPK65274.1"/>
    </source>
</evidence>
<dbReference type="RefSeq" id="WP_219824094.1">
    <property type="nucleotide sequence ID" value="NZ_CP154825.1"/>
</dbReference>
<evidence type="ECO:0000259" key="6">
    <source>
        <dbReference type="Pfam" id="PF13472"/>
    </source>
</evidence>
<dbReference type="GO" id="GO:0005975">
    <property type="term" value="P:carbohydrate metabolic process"/>
    <property type="evidence" value="ECO:0007669"/>
    <property type="project" value="InterPro"/>
</dbReference>
<evidence type="ECO:0000256" key="4">
    <source>
        <dbReference type="ARBA" id="ARBA00023295"/>
    </source>
</evidence>
<proteinExistence type="inferred from homology"/>
<dbReference type="PRINTS" id="PR01388">
    <property type="entry name" value="CDTOXINB"/>
</dbReference>
<dbReference type="Pfam" id="PF13472">
    <property type="entry name" value="Lipase_GDSL_2"/>
    <property type="match status" value="1"/>
</dbReference>
<keyword evidence="3" id="KW-0378">Hydrolase</keyword>
<feature type="domain" description="SGNH hydrolase-type esterase" evidence="6">
    <location>
        <begin position="372"/>
        <end position="502"/>
    </location>
</feature>
<dbReference type="GO" id="GO:0004553">
    <property type="term" value="F:hydrolase activity, hydrolyzing O-glycosyl compounds"/>
    <property type="evidence" value="ECO:0007669"/>
    <property type="project" value="InterPro"/>
</dbReference>
<dbReference type="InterPro" id="IPR013830">
    <property type="entry name" value="SGNH_hydro"/>
</dbReference>
<evidence type="ECO:0000256" key="2">
    <source>
        <dbReference type="ARBA" id="ARBA00022729"/>
    </source>
</evidence>
<dbReference type="InterPro" id="IPR006710">
    <property type="entry name" value="Glyco_hydro_43"/>
</dbReference>
<accession>A0A2S6GJ65</accession>
<dbReference type="Gene3D" id="3.40.50.1110">
    <property type="entry name" value="SGNH hydrolase"/>
    <property type="match status" value="1"/>
</dbReference>
<dbReference type="PANTHER" id="PTHR43817:SF1">
    <property type="entry name" value="HYDROLASE, FAMILY 43, PUTATIVE (AFU_ORTHOLOGUE AFUA_3G01660)-RELATED"/>
    <property type="match status" value="1"/>
</dbReference>
<comment type="similarity">
    <text evidence="1">Belongs to the glycosyl hydrolase 43 family.</text>
</comment>
<evidence type="ECO:0000313" key="8">
    <source>
        <dbReference type="Proteomes" id="UP000239203"/>
    </source>
</evidence>
<organism evidence="7 8">
    <name type="scientific">Actinokineospora auranticolor</name>
    <dbReference type="NCBI Taxonomy" id="155976"/>
    <lineage>
        <taxon>Bacteria</taxon>
        <taxon>Bacillati</taxon>
        <taxon>Actinomycetota</taxon>
        <taxon>Actinomycetes</taxon>
        <taxon>Pseudonocardiales</taxon>
        <taxon>Pseudonocardiaceae</taxon>
        <taxon>Actinokineospora</taxon>
    </lineage>
</organism>
<evidence type="ECO:0000256" key="5">
    <source>
        <dbReference type="PIRSR" id="PIRSR606710-2"/>
    </source>
</evidence>
<dbReference type="InterPro" id="IPR023296">
    <property type="entry name" value="Glyco_hydro_beta-prop_sf"/>
</dbReference>
<evidence type="ECO:0000256" key="1">
    <source>
        <dbReference type="ARBA" id="ARBA00009865"/>
    </source>
</evidence>
<keyword evidence="2" id="KW-0732">Signal</keyword>
<keyword evidence="8" id="KW-1185">Reference proteome</keyword>
<dbReference type="EMBL" id="PTIX01000015">
    <property type="protein sequence ID" value="PPK65274.1"/>
    <property type="molecule type" value="Genomic_DNA"/>
</dbReference>
<dbReference type="SUPFAM" id="SSF75005">
    <property type="entry name" value="Arabinanase/levansucrase/invertase"/>
    <property type="match status" value="3"/>
</dbReference>
<protein>
    <submittedName>
        <fullName evidence="7">GH43 family beta-xylosidase</fullName>
    </submittedName>
</protein>
<name>A0A2S6GJ65_9PSEU</name>
<dbReference type="Proteomes" id="UP000239203">
    <property type="component" value="Unassembled WGS sequence"/>
</dbReference>